<sequence length="103" mass="11317">MQVAIPHQLGREEVRRRLRGSSHEIADAIPGGMADVETDWPSEDRMTMAIKVMGQHLAGYIDIAEDQVVFFMDLPPALSFIKPIVEGAIRQGGQKLLAPPPAE</sequence>
<dbReference type="InterPro" id="IPR013433">
    <property type="entry name" value="PHA_gran_rgn"/>
</dbReference>
<evidence type="ECO:0008006" key="3">
    <source>
        <dbReference type="Google" id="ProtNLM"/>
    </source>
</evidence>
<dbReference type="EMBL" id="WTYY01000001">
    <property type="protein sequence ID" value="MXO87330.1"/>
    <property type="molecule type" value="Genomic_DNA"/>
</dbReference>
<proteinExistence type="predicted"/>
<accession>A0A844ZJX0</accession>
<reference evidence="1 2" key="1">
    <citation type="submission" date="2019-12" db="EMBL/GenBank/DDBJ databases">
        <title>Genomic-based taxomic classification of the family Erythrobacteraceae.</title>
        <authorList>
            <person name="Xu L."/>
        </authorList>
    </citation>
    <scope>NUCLEOTIDE SEQUENCE [LARGE SCALE GENOMIC DNA]</scope>
    <source>
        <strain evidence="1 2">JCM 16339</strain>
    </source>
</reference>
<dbReference type="Proteomes" id="UP000435243">
    <property type="component" value="Unassembled WGS sequence"/>
</dbReference>
<dbReference type="OrthoDB" id="8853368at2"/>
<evidence type="ECO:0000313" key="2">
    <source>
        <dbReference type="Proteomes" id="UP000435243"/>
    </source>
</evidence>
<evidence type="ECO:0000313" key="1">
    <source>
        <dbReference type="EMBL" id="MXO87330.1"/>
    </source>
</evidence>
<organism evidence="1 2">
    <name type="scientific">Alteraurantiacibacter aestuarii</name>
    <dbReference type="NCBI Taxonomy" id="650004"/>
    <lineage>
        <taxon>Bacteria</taxon>
        <taxon>Pseudomonadati</taxon>
        <taxon>Pseudomonadota</taxon>
        <taxon>Alphaproteobacteria</taxon>
        <taxon>Sphingomonadales</taxon>
        <taxon>Erythrobacteraceae</taxon>
        <taxon>Alteraurantiacibacter</taxon>
    </lineage>
</organism>
<gene>
    <name evidence="1" type="ORF">GRI32_01080</name>
</gene>
<dbReference type="Pfam" id="PF09650">
    <property type="entry name" value="PHA_gran_rgn"/>
    <property type="match status" value="1"/>
</dbReference>
<name>A0A844ZJX0_9SPHN</name>
<comment type="caution">
    <text evidence="1">The sequence shown here is derived from an EMBL/GenBank/DDBJ whole genome shotgun (WGS) entry which is preliminary data.</text>
</comment>
<dbReference type="RefSeq" id="WP_160589283.1">
    <property type="nucleotide sequence ID" value="NZ_BAAAFP010000002.1"/>
</dbReference>
<dbReference type="AlphaFoldDB" id="A0A844ZJX0"/>
<keyword evidence="2" id="KW-1185">Reference proteome</keyword>
<protein>
    <recommendedName>
        <fullName evidence="3">Polyhydroxyalkanoic acid system protein</fullName>
    </recommendedName>
</protein>